<dbReference type="KEGG" id="ipc:IPA_08025"/>
<protein>
    <submittedName>
        <fullName evidence="1">Uncharacterized protein</fullName>
    </submittedName>
</protein>
<evidence type="ECO:0000313" key="2">
    <source>
        <dbReference type="Proteomes" id="UP001063698"/>
    </source>
</evidence>
<keyword evidence="2" id="KW-1185">Reference proteome</keyword>
<dbReference type="EMBL" id="CP006868">
    <property type="protein sequence ID" value="UXD22761.1"/>
    <property type="molecule type" value="Genomic_DNA"/>
</dbReference>
<reference evidence="1" key="1">
    <citation type="submission" date="2013-11" db="EMBL/GenBank/DDBJ databases">
        <title>Comparative genomics of Ignicoccus.</title>
        <authorList>
            <person name="Podar M."/>
        </authorList>
    </citation>
    <scope>NUCLEOTIDE SEQUENCE</scope>
    <source>
        <strain evidence="1">DSM 13166</strain>
    </source>
</reference>
<dbReference type="Proteomes" id="UP001063698">
    <property type="component" value="Chromosome"/>
</dbReference>
<accession>A0A977KBX1</accession>
<name>A0A977KBX1_9CREN</name>
<proteinExistence type="predicted"/>
<evidence type="ECO:0000313" key="1">
    <source>
        <dbReference type="EMBL" id="UXD22761.1"/>
    </source>
</evidence>
<organism evidence="1 2">
    <name type="scientific">Ignicoccus pacificus DSM 13166</name>
    <dbReference type="NCBI Taxonomy" id="940294"/>
    <lineage>
        <taxon>Archaea</taxon>
        <taxon>Thermoproteota</taxon>
        <taxon>Thermoprotei</taxon>
        <taxon>Desulfurococcales</taxon>
        <taxon>Desulfurococcaceae</taxon>
        <taxon>Ignicoccus</taxon>
    </lineage>
</organism>
<sequence>MTEDECFFFVEDWLECRRIGRVLRAKEGKRETLRQPLP</sequence>
<gene>
    <name evidence="1" type="ORF">IPA_08025</name>
</gene>
<dbReference type="AlphaFoldDB" id="A0A977KBX1"/>